<organism evidence="3 4">
    <name type="scientific">Caldichromatium japonicum</name>
    <dbReference type="NCBI Taxonomy" id="2699430"/>
    <lineage>
        <taxon>Bacteria</taxon>
        <taxon>Pseudomonadati</taxon>
        <taxon>Pseudomonadota</taxon>
        <taxon>Gammaproteobacteria</taxon>
        <taxon>Chromatiales</taxon>
        <taxon>Chromatiaceae</taxon>
        <taxon>Caldichromatium</taxon>
    </lineage>
</organism>
<feature type="transmembrane region" description="Helical" evidence="2">
    <location>
        <begin position="34"/>
        <end position="56"/>
    </location>
</feature>
<dbReference type="AlphaFoldDB" id="A0A6G7VEX9"/>
<dbReference type="Proteomes" id="UP000502699">
    <property type="component" value="Chromosome"/>
</dbReference>
<dbReference type="Pfam" id="PF10066">
    <property type="entry name" value="DUF2304"/>
    <property type="match status" value="1"/>
</dbReference>
<dbReference type="RefSeq" id="WP_166271439.1">
    <property type="nucleotide sequence ID" value="NZ_CP048029.1"/>
</dbReference>
<dbReference type="InterPro" id="IPR019277">
    <property type="entry name" value="DUF2304"/>
</dbReference>
<evidence type="ECO:0000256" key="2">
    <source>
        <dbReference type="SAM" id="Phobius"/>
    </source>
</evidence>
<protein>
    <submittedName>
        <fullName evidence="3">DUF2304 domain-containing protein</fullName>
    </submittedName>
</protein>
<feature type="transmembrane region" description="Helical" evidence="2">
    <location>
        <begin position="62"/>
        <end position="82"/>
    </location>
</feature>
<keyword evidence="2" id="KW-1133">Transmembrane helix</keyword>
<dbReference type="EMBL" id="CP048029">
    <property type="protein sequence ID" value="QIK38599.1"/>
    <property type="molecule type" value="Genomic_DNA"/>
</dbReference>
<gene>
    <name evidence="3" type="ORF">GWK36_12095</name>
</gene>
<keyword evidence="4" id="KW-1185">Reference proteome</keyword>
<dbReference type="KEGG" id="cjap:GWK36_12095"/>
<feature type="region of interest" description="Disordered" evidence="1">
    <location>
        <begin position="124"/>
        <end position="171"/>
    </location>
</feature>
<keyword evidence="2" id="KW-0812">Transmembrane</keyword>
<evidence type="ECO:0000313" key="4">
    <source>
        <dbReference type="Proteomes" id="UP000502699"/>
    </source>
</evidence>
<accession>A0A6G7VEX9</accession>
<name>A0A6G7VEX9_9GAMM</name>
<reference evidence="4" key="1">
    <citation type="submission" date="2020-01" db="EMBL/GenBank/DDBJ databases">
        <title>Caldichromatium gen. nov., sp. nov., a thermophilic purple sulfur bacterium member of the family Chromatiaceae isolated from Nakabusa hot spring, Japan.</title>
        <authorList>
            <person name="Saini M.K."/>
            <person name="Hanada S."/>
            <person name="Tank M."/>
        </authorList>
    </citation>
    <scope>NUCLEOTIDE SEQUENCE [LARGE SCALE GENOMIC DNA]</scope>
    <source>
        <strain evidence="4">No.7</strain>
    </source>
</reference>
<proteinExistence type="predicted"/>
<feature type="transmembrane region" description="Helical" evidence="2">
    <location>
        <begin position="6"/>
        <end position="22"/>
    </location>
</feature>
<keyword evidence="2" id="KW-0472">Membrane</keyword>
<evidence type="ECO:0000313" key="3">
    <source>
        <dbReference type="EMBL" id="QIK38599.1"/>
    </source>
</evidence>
<sequence length="171" mass="18734">MTYQMTSMLIGVLLATTILWLVRRDHLHGPYAIWWIGTAAVVVVLGLFPGIIDYLARYLGVSYPPILAVLLGFALLLIKILTMDLERSRQERRIRRLAQRLALIEGRLPPEDVAIVSDTGAGAHQRASADRCSTPEPSTGQLSAGDAPIHEADRSSTTPAEPRPVRKASQS</sequence>
<evidence type="ECO:0000256" key="1">
    <source>
        <dbReference type="SAM" id="MobiDB-lite"/>
    </source>
</evidence>